<dbReference type="Pfam" id="PF08704">
    <property type="entry name" value="GCD14"/>
    <property type="match status" value="1"/>
</dbReference>
<dbReference type="PIRSF" id="PIRSF017269">
    <property type="entry name" value="GCD14"/>
    <property type="match status" value="1"/>
</dbReference>
<gene>
    <name evidence="8" type="ORF">FB473_001215</name>
</gene>
<keyword evidence="2 5" id="KW-0808">Transferase</keyword>
<accession>A0ABX0SDV6</accession>
<comment type="caution">
    <text evidence="8">The sequence shown here is derived from an EMBL/GenBank/DDBJ whole genome shotgun (WGS) entry which is preliminary data.</text>
</comment>
<comment type="subunit">
    <text evidence="5">Homotetramer composed of a dimer of dimers.</text>
</comment>
<evidence type="ECO:0000256" key="6">
    <source>
        <dbReference type="SAM" id="MobiDB-lite"/>
    </source>
</evidence>
<dbReference type="EMBL" id="JAAMOZ010000001">
    <property type="protein sequence ID" value="NIH56570.1"/>
    <property type="molecule type" value="Genomic_DNA"/>
</dbReference>
<dbReference type="GO" id="GO:0160107">
    <property type="term" value="F:tRNA (adenine(58)-N1)-methyltransferase activity"/>
    <property type="evidence" value="ECO:0007669"/>
    <property type="project" value="UniProtKB-EC"/>
</dbReference>
<keyword evidence="3 5" id="KW-0949">S-adenosyl-L-methionine</keyword>
<evidence type="ECO:0000313" key="9">
    <source>
        <dbReference type="Proteomes" id="UP000749311"/>
    </source>
</evidence>
<feature type="region of interest" description="Disordered" evidence="6">
    <location>
        <begin position="276"/>
        <end position="316"/>
    </location>
</feature>
<dbReference type="GO" id="GO:0043827">
    <property type="term" value="F:tRNA (adenine(57)-N1)/(adenine(58)-N1)-methyltransferase activity"/>
    <property type="evidence" value="ECO:0007669"/>
    <property type="project" value="UniProtKB-EC"/>
</dbReference>
<keyword evidence="1 5" id="KW-0489">Methyltransferase</keyword>
<reference evidence="8 9" key="1">
    <citation type="submission" date="2020-02" db="EMBL/GenBank/DDBJ databases">
        <title>Sequencing the genomes of 1000 actinobacteria strains.</title>
        <authorList>
            <person name="Klenk H.-P."/>
        </authorList>
    </citation>
    <scope>NUCLEOTIDE SEQUENCE [LARGE SCALE GENOMIC DNA]</scope>
    <source>
        <strain evidence="8 9">DSM 19609</strain>
    </source>
</reference>
<sequence>MTDNDPAVYSGVHTGALRAGEWVALTDAKGHRKSLLLQAGKVFHTTKGGLAHDDIIGRPEGIVVTTAGGLQYLVFRPLLDEYMVSMPREAAVIYPKDAAQILMKADIFPGARVLEAGVGSGAMSLALLRAIGPTGRLHSYERRPEFAEVALANVEQFVTGTHPAWTVTIGDLVDVVADEQVDRAILDMLAPWDCVDVVGDVLVPGGILCCYVASTTQMGRVSDAIRAHGGFTEPKLSETMIRDWHAEGLAIRPAHGTTAHTGFLVITRRLAPGVEAPLRKRRPAPGAYGPDYQGPIPRNVRAEHLEANRRRSEELG</sequence>
<evidence type="ECO:0000256" key="5">
    <source>
        <dbReference type="PIRNR" id="PIRNR017269"/>
    </source>
</evidence>
<dbReference type="PANTHER" id="PTHR12133:SF1">
    <property type="entry name" value="TRNA (ADENINE(58)-N(1))-METHYLTRANSFERASE, MITOCHONDRIAL"/>
    <property type="match status" value="1"/>
</dbReference>
<keyword evidence="4 5" id="KW-0819">tRNA processing</keyword>
<dbReference type="Gene3D" id="3.10.330.20">
    <property type="match status" value="1"/>
</dbReference>
<dbReference type="Gene3D" id="3.40.50.150">
    <property type="entry name" value="Vaccinia Virus protein VP39"/>
    <property type="match status" value="1"/>
</dbReference>
<dbReference type="InterPro" id="IPR029063">
    <property type="entry name" value="SAM-dependent_MTases_sf"/>
</dbReference>
<feature type="compositionally biased region" description="Basic and acidic residues" evidence="6">
    <location>
        <begin position="300"/>
        <end position="316"/>
    </location>
</feature>
<evidence type="ECO:0000256" key="1">
    <source>
        <dbReference type="ARBA" id="ARBA00022603"/>
    </source>
</evidence>
<dbReference type="PANTHER" id="PTHR12133">
    <property type="entry name" value="TRNA (ADENINE(58)-N(1))-METHYLTRANSFERASE"/>
    <property type="match status" value="1"/>
</dbReference>
<evidence type="ECO:0000256" key="4">
    <source>
        <dbReference type="ARBA" id="ARBA00022694"/>
    </source>
</evidence>
<comment type="similarity">
    <text evidence="5">Belongs to the class I-like SAM-binding methyltransferase superfamily. TRM61 family.</text>
</comment>
<evidence type="ECO:0000256" key="2">
    <source>
        <dbReference type="ARBA" id="ARBA00022679"/>
    </source>
</evidence>
<dbReference type="CDD" id="cd02440">
    <property type="entry name" value="AdoMet_MTases"/>
    <property type="match status" value="1"/>
</dbReference>
<dbReference type="GO" id="GO:0032259">
    <property type="term" value="P:methylation"/>
    <property type="evidence" value="ECO:0007669"/>
    <property type="project" value="UniProtKB-KW"/>
</dbReference>
<evidence type="ECO:0000259" key="7">
    <source>
        <dbReference type="Pfam" id="PF08704"/>
    </source>
</evidence>
<evidence type="ECO:0000256" key="3">
    <source>
        <dbReference type="ARBA" id="ARBA00022691"/>
    </source>
</evidence>
<proteinExistence type="inferred from homology"/>
<organism evidence="8 9">
    <name type="scientific">Brooklawnia cerclae</name>
    <dbReference type="NCBI Taxonomy" id="349934"/>
    <lineage>
        <taxon>Bacteria</taxon>
        <taxon>Bacillati</taxon>
        <taxon>Actinomycetota</taxon>
        <taxon>Actinomycetes</taxon>
        <taxon>Propionibacteriales</taxon>
        <taxon>Propionibacteriaceae</taxon>
        <taxon>Brooklawnia</taxon>
    </lineage>
</organism>
<comment type="function">
    <text evidence="5">Catalyzes the S-adenosyl-L-methionine-dependent formation of N(1)-methyladenine at position 58 (m1A58) in tRNA.</text>
</comment>
<dbReference type="InterPro" id="IPR049470">
    <property type="entry name" value="TRM61_C"/>
</dbReference>
<dbReference type="Pfam" id="PF14801">
    <property type="entry name" value="TrmI-like_N"/>
    <property type="match status" value="1"/>
</dbReference>
<comment type="catalytic activity">
    <reaction evidence="5">
        <text>adenosine(58) in tRNA + S-adenosyl-L-methionine = N(1)-methyladenosine(58) in tRNA + S-adenosyl-L-homocysteine + H(+)</text>
        <dbReference type="Rhea" id="RHEA:43152"/>
        <dbReference type="Rhea" id="RHEA-COMP:10365"/>
        <dbReference type="Rhea" id="RHEA-COMP:10366"/>
        <dbReference type="ChEBI" id="CHEBI:15378"/>
        <dbReference type="ChEBI" id="CHEBI:57856"/>
        <dbReference type="ChEBI" id="CHEBI:59789"/>
        <dbReference type="ChEBI" id="CHEBI:74411"/>
        <dbReference type="ChEBI" id="CHEBI:74491"/>
        <dbReference type="EC" id="2.1.1.220"/>
    </reaction>
</comment>
<protein>
    <recommendedName>
        <fullName evidence="5">tRNA (adenine(58)-N(1))-methyltransferase TrmI</fullName>
        <ecNumber evidence="5">2.1.1.220</ecNumber>
    </recommendedName>
</protein>
<dbReference type="InterPro" id="IPR014816">
    <property type="entry name" value="tRNA_MeTrfase_Gcd14"/>
</dbReference>
<evidence type="ECO:0000313" key="8">
    <source>
        <dbReference type="EMBL" id="NIH56570.1"/>
    </source>
</evidence>
<dbReference type="EC" id="2.1.1.220" evidence="5"/>
<name>A0ABX0SDV6_9ACTN</name>
<dbReference type="Proteomes" id="UP000749311">
    <property type="component" value="Unassembled WGS sequence"/>
</dbReference>
<dbReference type="PROSITE" id="PS51620">
    <property type="entry name" value="SAM_TRM61"/>
    <property type="match status" value="1"/>
</dbReference>
<dbReference type="RefSeq" id="WP_341770051.1">
    <property type="nucleotide sequence ID" value="NZ_BAAAOO010000015.1"/>
</dbReference>
<feature type="domain" description="tRNA (adenine(58)-N(1))-methyltransferase catalytic subunit TRM61 C-terminal" evidence="7">
    <location>
        <begin position="82"/>
        <end position="246"/>
    </location>
</feature>
<keyword evidence="9" id="KW-1185">Reference proteome</keyword>
<dbReference type="SUPFAM" id="SSF53335">
    <property type="entry name" value="S-adenosyl-L-methionine-dependent methyltransferases"/>
    <property type="match status" value="1"/>
</dbReference>